<dbReference type="NCBIfam" id="NF041558">
    <property type="entry name" value="NosP"/>
    <property type="match status" value="1"/>
</dbReference>
<sequence>MAYDRFGAPVKSTEVALAYPLGAVQSEELPPYPESEPMNAAIHQPASARSAARLASTSLHDAAAAARALADELTHAELGCVLFFCSADYDLAQLGPALESAFPCILVCGCTTAGEITPQGYGRGCVTAIALDRRYFAVDCALIQELEGFSLQDAQSCIDRLLATCRDADLAPVRDHTFAITLLDGLSSREELVLATLNAALGSIPQFGGSAGDDERLNDTHVYFQGRFHNHAAIVMLVNTPLDFRVFSTHHMTATGQKLVVTRADSDRRTVHELNAEPAARAYARAVGVTEAELDRETFALHPMAVRIGGHHFIRSVQRVNADGSLTFYCAVETGIVMTMMRTGSLQQSLQDQLAQAEAVVGPPLVTIGCDCFLRRLEAEVTGIDQDIGAFLSRHRVIGFNSYGEQFDGMHINQTFTGVVIGQPDFATRNA</sequence>
<feature type="domain" description="FIST C-domain" evidence="2">
    <location>
        <begin position="279"/>
        <end position="409"/>
    </location>
</feature>
<dbReference type="SMART" id="SM01204">
    <property type="entry name" value="FIST_C"/>
    <property type="match status" value="1"/>
</dbReference>
<organism evidence="3 4">
    <name type="scientific">Marinobacter xestospongiae</name>
    <dbReference type="NCBI Taxonomy" id="994319"/>
    <lineage>
        <taxon>Bacteria</taxon>
        <taxon>Pseudomonadati</taxon>
        <taxon>Pseudomonadota</taxon>
        <taxon>Gammaproteobacteria</taxon>
        <taxon>Pseudomonadales</taxon>
        <taxon>Marinobacteraceae</taxon>
        <taxon>Marinobacter</taxon>
    </lineage>
</organism>
<name>A0ABU3W185_9GAMM</name>
<feature type="domain" description="FIST" evidence="1">
    <location>
        <begin position="77"/>
        <end position="278"/>
    </location>
</feature>
<evidence type="ECO:0000259" key="2">
    <source>
        <dbReference type="SMART" id="SM01204"/>
    </source>
</evidence>
<dbReference type="InterPro" id="IPR013702">
    <property type="entry name" value="FIST_domain_N"/>
</dbReference>
<protein>
    <submittedName>
        <fullName evidence="3">Nitric oxide-sensing protein NosP</fullName>
    </submittedName>
</protein>
<evidence type="ECO:0000313" key="4">
    <source>
        <dbReference type="Proteomes" id="UP001269819"/>
    </source>
</evidence>
<dbReference type="Pfam" id="PF08495">
    <property type="entry name" value="FIST"/>
    <property type="match status" value="1"/>
</dbReference>
<dbReference type="Pfam" id="PF10442">
    <property type="entry name" value="FIST_C"/>
    <property type="match status" value="1"/>
</dbReference>
<dbReference type="Proteomes" id="UP001269819">
    <property type="component" value="Unassembled WGS sequence"/>
</dbReference>
<evidence type="ECO:0000259" key="1">
    <source>
        <dbReference type="SMART" id="SM00897"/>
    </source>
</evidence>
<keyword evidence="4" id="KW-1185">Reference proteome</keyword>
<gene>
    <name evidence="3" type="primary">nosP</name>
    <name evidence="3" type="ORF">RYS15_16560</name>
</gene>
<comment type="caution">
    <text evidence="3">The sequence shown here is derived from an EMBL/GenBank/DDBJ whole genome shotgun (WGS) entry which is preliminary data.</text>
</comment>
<dbReference type="EMBL" id="JAWIIJ010000012">
    <property type="protein sequence ID" value="MDV2080302.1"/>
    <property type="molecule type" value="Genomic_DNA"/>
</dbReference>
<dbReference type="PANTHER" id="PTHR40252:SF2">
    <property type="entry name" value="BLR0328 PROTEIN"/>
    <property type="match status" value="1"/>
</dbReference>
<dbReference type="PANTHER" id="PTHR40252">
    <property type="entry name" value="BLR0328 PROTEIN"/>
    <property type="match status" value="1"/>
</dbReference>
<reference evidence="3 4" key="1">
    <citation type="submission" date="2023-10" db="EMBL/GenBank/DDBJ databases">
        <title>Characteristics and mechanism of a salt-tolerant marine origin heterotrophic nitrifying- aerobic denitrifying bacteria Marinobacter xestospongiae HN1.</title>
        <authorList>
            <person name="Qi R."/>
        </authorList>
    </citation>
    <scope>NUCLEOTIDE SEQUENCE [LARGE SCALE GENOMIC DNA]</scope>
    <source>
        <strain evidence="3 4">HN1</strain>
    </source>
</reference>
<dbReference type="SMART" id="SM00897">
    <property type="entry name" value="FIST"/>
    <property type="match status" value="1"/>
</dbReference>
<proteinExistence type="predicted"/>
<dbReference type="InterPro" id="IPR019494">
    <property type="entry name" value="FIST_C"/>
</dbReference>
<evidence type="ECO:0000313" key="3">
    <source>
        <dbReference type="EMBL" id="MDV2080302.1"/>
    </source>
</evidence>
<accession>A0ABU3W185</accession>